<protein>
    <submittedName>
        <fullName evidence="2">DUF4397 domain-containing protein</fullName>
    </submittedName>
</protein>
<keyword evidence="3" id="KW-1185">Reference proteome</keyword>
<dbReference type="Proteomes" id="UP000505355">
    <property type="component" value="Chromosome"/>
</dbReference>
<dbReference type="EMBL" id="CP054139">
    <property type="protein sequence ID" value="QKJ31701.1"/>
    <property type="molecule type" value="Genomic_DNA"/>
</dbReference>
<gene>
    <name evidence="2" type="ORF">HQ865_18660</name>
</gene>
<accession>A0A7D4UN70</accession>
<name>A0A7D4UN70_9SPHI</name>
<proteinExistence type="predicted"/>
<sequence>MKQFFNSLTSKTSKFLLLGIAGAMLTTSCKKHDDYDFGATVSANVRLVNTSTDAGPAKLYMSDVLRTTSAVSFGNASGYNLTYTGQVDVAVQSASGTTLATTNTGIDASGNYTFFLAGTSGNYSVLTSHDDTTAPSSGKAKVRFVQGASGLASASLLANGAAIFTAQGFKAVSDYMEVNAGTVVFATTNAGNGTVLASSASTTLQAGKTYIVYTSGVSGADGTNALSVKVLANN</sequence>
<evidence type="ECO:0000313" key="3">
    <source>
        <dbReference type="Proteomes" id="UP000505355"/>
    </source>
</evidence>
<dbReference type="PROSITE" id="PS51257">
    <property type="entry name" value="PROKAR_LIPOPROTEIN"/>
    <property type="match status" value="1"/>
</dbReference>
<dbReference type="KEGG" id="mmab:HQ865_18660"/>
<dbReference type="Pfam" id="PF14344">
    <property type="entry name" value="DUF4397"/>
    <property type="match status" value="1"/>
</dbReference>
<evidence type="ECO:0000313" key="2">
    <source>
        <dbReference type="EMBL" id="QKJ31701.1"/>
    </source>
</evidence>
<dbReference type="RefSeq" id="WP_173416360.1">
    <property type="nucleotide sequence ID" value="NZ_CP054139.1"/>
</dbReference>
<evidence type="ECO:0000259" key="1">
    <source>
        <dbReference type="Pfam" id="PF14344"/>
    </source>
</evidence>
<reference evidence="2 3" key="1">
    <citation type="submission" date="2020-05" db="EMBL/GenBank/DDBJ databases">
        <title>Mucilaginibacter mali sp. nov.</title>
        <authorList>
            <person name="Kim H.S."/>
            <person name="Lee K.C."/>
            <person name="Suh M.K."/>
            <person name="Kim J.-S."/>
            <person name="Han K.-I."/>
            <person name="Eom M.K."/>
            <person name="Shin Y.K."/>
            <person name="Lee J.-S."/>
        </authorList>
    </citation>
    <scope>NUCLEOTIDE SEQUENCE [LARGE SCALE GENOMIC DNA]</scope>
    <source>
        <strain evidence="2 3">G2-14</strain>
    </source>
</reference>
<organism evidence="2 3">
    <name type="scientific">Mucilaginibacter mali</name>
    <dbReference type="NCBI Taxonomy" id="2740462"/>
    <lineage>
        <taxon>Bacteria</taxon>
        <taxon>Pseudomonadati</taxon>
        <taxon>Bacteroidota</taxon>
        <taxon>Sphingobacteriia</taxon>
        <taxon>Sphingobacteriales</taxon>
        <taxon>Sphingobacteriaceae</taxon>
        <taxon>Mucilaginibacter</taxon>
    </lineage>
</organism>
<dbReference type="AlphaFoldDB" id="A0A7D4UN70"/>
<dbReference type="InterPro" id="IPR025510">
    <property type="entry name" value="DUF4397"/>
</dbReference>
<feature type="domain" description="DUF4397" evidence="1">
    <location>
        <begin position="43"/>
        <end position="149"/>
    </location>
</feature>